<dbReference type="CDD" id="cd05474">
    <property type="entry name" value="SAP_like"/>
    <property type="match status" value="1"/>
</dbReference>
<evidence type="ECO:0000256" key="1">
    <source>
        <dbReference type="ARBA" id="ARBA00007447"/>
    </source>
</evidence>
<feature type="chain" id="PRO_5043026947" evidence="9">
    <location>
        <begin position="25"/>
        <end position="492"/>
    </location>
</feature>
<comment type="similarity">
    <text evidence="1">Belongs to the peptidase A1 family.</text>
</comment>
<evidence type="ECO:0000256" key="3">
    <source>
        <dbReference type="ARBA" id="ARBA00022729"/>
    </source>
</evidence>
<gene>
    <name evidence="11" type="ORF">C7999DRAFT_11657</name>
</gene>
<dbReference type="PRINTS" id="PR00792">
    <property type="entry name" value="PEPSIN"/>
</dbReference>
<dbReference type="PROSITE" id="PS51767">
    <property type="entry name" value="PEPTIDASE_A1"/>
    <property type="match status" value="1"/>
</dbReference>
<dbReference type="GO" id="GO:0006508">
    <property type="term" value="P:proteolysis"/>
    <property type="evidence" value="ECO:0007669"/>
    <property type="project" value="UniProtKB-KW"/>
</dbReference>
<feature type="region of interest" description="Disordered" evidence="8">
    <location>
        <begin position="425"/>
        <end position="470"/>
    </location>
</feature>
<evidence type="ECO:0000256" key="9">
    <source>
        <dbReference type="SAM" id="SignalP"/>
    </source>
</evidence>
<reference evidence="11" key="2">
    <citation type="submission" date="2023-05" db="EMBL/GenBank/DDBJ databases">
        <authorList>
            <consortium name="Lawrence Berkeley National Laboratory"/>
            <person name="Steindorff A."/>
            <person name="Hensen N."/>
            <person name="Bonometti L."/>
            <person name="Westerberg I."/>
            <person name="Brannstrom I.O."/>
            <person name="Guillou S."/>
            <person name="Cros-Aarteil S."/>
            <person name="Calhoun S."/>
            <person name="Haridas S."/>
            <person name="Kuo A."/>
            <person name="Mondo S."/>
            <person name="Pangilinan J."/>
            <person name="Riley R."/>
            <person name="Labutti K."/>
            <person name="Andreopoulos B."/>
            <person name="Lipzen A."/>
            <person name="Chen C."/>
            <person name="Yanf M."/>
            <person name="Daum C."/>
            <person name="Ng V."/>
            <person name="Clum A."/>
            <person name="Ohm R."/>
            <person name="Martin F."/>
            <person name="Silar P."/>
            <person name="Natvig D."/>
            <person name="Lalanne C."/>
            <person name="Gautier V."/>
            <person name="Ament-Velasquez S.L."/>
            <person name="Kruys A."/>
            <person name="Hutchinson M.I."/>
            <person name="Powell A.J."/>
            <person name="Barry K."/>
            <person name="Miller A.N."/>
            <person name="Grigoriev I.V."/>
            <person name="Debuchy R."/>
            <person name="Gladieux P."/>
            <person name="Thoren M.H."/>
            <person name="Johannesson H."/>
        </authorList>
    </citation>
    <scope>NUCLEOTIDE SEQUENCE</scope>
    <source>
        <strain evidence="11">CBS 359.72</strain>
    </source>
</reference>
<dbReference type="SUPFAM" id="SSF50630">
    <property type="entry name" value="Acid proteases"/>
    <property type="match status" value="1"/>
</dbReference>
<feature type="signal peptide" evidence="9">
    <location>
        <begin position="1"/>
        <end position="24"/>
    </location>
</feature>
<keyword evidence="2" id="KW-0645">Protease</keyword>
<proteinExistence type="inferred from homology"/>
<evidence type="ECO:0000256" key="4">
    <source>
        <dbReference type="ARBA" id="ARBA00022750"/>
    </source>
</evidence>
<accession>A0AAN7CZ99</accession>
<evidence type="ECO:0000256" key="2">
    <source>
        <dbReference type="ARBA" id="ARBA00022670"/>
    </source>
</evidence>
<dbReference type="InterPro" id="IPR001461">
    <property type="entry name" value="Aspartic_peptidase_A1"/>
</dbReference>
<protein>
    <submittedName>
        <fullName evidence="11">Aspartic peptidase domain-containing protein</fullName>
    </submittedName>
</protein>
<evidence type="ECO:0000313" key="11">
    <source>
        <dbReference type="EMBL" id="KAK4250616.1"/>
    </source>
</evidence>
<comment type="caution">
    <text evidence="11">The sequence shown here is derived from an EMBL/GenBank/DDBJ whole genome shotgun (WGS) entry which is preliminary data.</text>
</comment>
<dbReference type="Proteomes" id="UP001303647">
    <property type="component" value="Unassembled WGS sequence"/>
</dbReference>
<keyword evidence="5" id="KW-0378">Hydrolase</keyword>
<feature type="domain" description="Peptidase A1" evidence="10">
    <location>
        <begin position="66"/>
        <end position="385"/>
    </location>
</feature>
<keyword evidence="3 9" id="KW-0732">Signal</keyword>
<dbReference type="AlphaFoldDB" id="A0AAN7CZ99"/>
<evidence type="ECO:0000256" key="6">
    <source>
        <dbReference type="PIRSR" id="PIRSR601461-1"/>
    </source>
</evidence>
<name>A0AAN7CZ99_9PEZI</name>
<dbReference type="GO" id="GO:0004190">
    <property type="term" value="F:aspartic-type endopeptidase activity"/>
    <property type="evidence" value="ECO:0007669"/>
    <property type="project" value="UniProtKB-KW"/>
</dbReference>
<feature type="active site" evidence="6">
    <location>
        <position position="279"/>
    </location>
</feature>
<evidence type="ECO:0000256" key="8">
    <source>
        <dbReference type="SAM" id="MobiDB-lite"/>
    </source>
</evidence>
<dbReference type="PANTHER" id="PTHR47966:SF65">
    <property type="entry name" value="ASPARTIC-TYPE ENDOPEPTIDASE"/>
    <property type="match status" value="1"/>
</dbReference>
<feature type="active site" evidence="6">
    <location>
        <position position="84"/>
    </location>
</feature>
<organism evidence="11 12">
    <name type="scientific">Corynascus novoguineensis</name>
    <dbReference type="NCBI Taxonomy" id="1126955"/>
    <lineage>
        <taxon>Eukaryota</taxon>
        <taxon>Fungi</taxon>
        <taxon>Dikarya</taxon>
        <taxon>Ascomycota</taxon>
        <taxon>Pezizomycotina</taxon>
        <taxon>Sordariomycetes</taxon>
        <taxon>Sordariomycetidae</taxon>
        <taxon>Sordariales</taxon>
        <taxon>Chaetomiaceae</taxon>
        <taxon>Corynascus</taxon>
    </lineage>
</organism>
<reference evidence="11" key="1">
    <citation type="journal article" date="2023" name="Mol. Phylogenet. Evol.">
        <title>Genome-scale phylogeny and comparative genomics of the fungal order Sordariales.</title>
        <authorList>
            <person name="Hensen N."/>
            <person name="Bonometti L."/>
            <person name="Westerberg I."/>
            <person name="Brannstrom I.O."/>
            <person name="Guillou S."/>
            <person name="Cros-Aarteil S."/>
            <person name="Calhoun S."/>
            <person name="Haridas S."/>
            <person name="Kuo A."/>
            <person name="Mondo S."/>
            <person name="Pangilinan J."/>
            <person name="Riley R."/>
            <person name="LaButti K."/>
            <person name="Andreopoulos B."/>
            <person name="Lipzen A."/>
            <person name="Chen C."/>
            <person name="Yan M."/>
            <person name="Daum C."/>
            <person name="Ng V."/>
            <person name="Clum A."/>
            <person name="Steindorff A."/>
            <person name="Ohm R.A."/>
            <person name="Martin F."/>
            <person name="Silar P."/>
            <person name="Natvig D.O."/>
            <person name="Lalanne C."/>
            <person name="Gautier V."/>
            <person name="Ament-Velasquez S.L."/>
            <person name="Kruys A."/>
            <person name="Hutchinson M.I."/>
            <person name="Powell A.J."/>
            <person name="Barry K."/>
            <person name="Miller A.N."/>
            <person name="Grigoriev I.V."/>
            <person name="Debuchy R."/>
            <person name="Gladieux P."/>
            <person name="Hiltunen Thoren M."/>
            <person name="Johannesson H."/>
        </authorList>
    </citation>
    <scope>NUCLEOTIDE SEQUENCE</scope>
    <source>
        <strain evidence="11">CBS 359.72</strain>
    </source>
</reference>
<keyword evidence="12" id="KW-1185">Reference proteome</keyword>
<sequence length="492" mass="51676">MAISFLFSAPVLLVALLYCCHAAALRPLAHDPGCIHLPVVHSTNVERFSEKRGIQLQLANRSDVAYYAQLSIGTPPQPVFVQLDTGSFELWVNPDCTTVSGSDAVFCERAGQYDAAKSSTATSLGTGRTLRYGIGAANVSYFTDTISLAGSPMALRDVQFGVATASEDAFSGILGIGYGKGIGTGYLNFVDHLRAQNVTRVKAYSLALGSKDAQEGVVVFGGVDMSKFAGRLAKVPIIPPAESPDGVPRFWVEMKSLSNTAPDGVNTVYDGGDMPVFLDSGSTMTLLPANLTSAVARDFGAEAPDANGFYRIDCSLTTTNGTLDFAFDGVTVKVPYKELTREVASNPPSCFLGIMASDRFTLLGDTFLRSAYTVFDLETDSIWMAQAANCGSTPAAISNVQDLAAVRGECGVQEIVEGASTMQTPSAGLDNAEEGVFPTSTGTVVPQPSGTTSQSGVTSSSDNSENLGSSMRAPRLTWSLGVMAALYLVVGL</sequence>
<evidence type="ECO:0000256" key="5">
    <source>
        <dbReference type="ARBA" id="ARBA00022801"/>
    </source>
</evidence>
<evidence type="ECO:0000259" key="10">
    <source>
        <dbReference type="PROSITE" id="PS51767"/>
    </source>
</evidence>
<dbReference type="EMBL" id="MU857612">
    <property type="protein sequence ID" value="KAK4250616.1"/>
    <property type="molecule type" value="Genomic_DNA"/>
</dbReference>
<feature type="compositionally biased region" description="Low complexity" evidence="8">
    <location>
        <begin position="449"/>
        <end position="470"/>
    </location>
</feature>
<evidence type="ECO:0000313" key="12">
    <source>
        <dbReference type="Proteomes" id="UP001303647"/>
    </source>
</evidence>
<dbReference type="Pfam" id="PF00026">
    <property type="entry name" value="Asp"/>
    <property type="match status" value="1"/>
</dbReference>
<dbReference type="InterPro" id="IPR033876">
    <property type="entry name" value="SAP-like"/>
</dbReference>
<keyword evidence="4" id="KW-0064">Aspartyl protease</keyword>
<dbReference type="Gene3D" id="2.40.70.10">
    <property type="entry name" value="Acid Proteases"/>
    <property type="match status" value="2"/>
</dbReference>
<dbReference type="PANTHER" id="PTHR47966">
    <property type="entry name" value="BETA-SITE APP-CLEAVING ENZYME, ISOFORM A-RELATED"/>
    <property type="match status" value="1"/>
</dbReference>
<keyword evidence="7" id="KW-1015">Disulfide bond</keyword>
<dbReference type="InterPro" id="IPR033121">
    <property type="entry name" value="PEPTIDASE_A1"/>
</dbReference>
<feature type="compositionally biased region" description="Polar residues" evidence="8">
    <location>
        <begin position="438"/>
        <end position="448"/>
    </location>
</feature>
<evidence type="ECO:0000256" key="7">
    <source>
        <dbReference type="PIRSR" id="PIRSR601461-2"/>
    </source>
</evidence>
<dbReference type="InterPro" id="IPR021109">
    <property type="entry name" value="Peptidase_aspartic_dom_sf"/>
</dbReference>
<feature type="disulfide bond" evidence="7">
    <location>
        <begin position="314"/>
        <end position="350"/>
    </location>
</feature>